<feature type="domain" description="Guanylate kinase-like" evidence="10">
    <location>
        <begin position="6"/>
        <end position="184"/>
    </location>
</feature>
<evidence type="ECO:0000313" key="11">
    <source>
        <dbReference type="EMBL" id="MFC4160153.1"/>
    </source>
</evidence>
<gene>
    <name evidence="9 11" type="primary">gmk</name>
    <name evidence="11" type="ORF">ACFOW7_12415</name>
</gene>
<protein>
    <recommendedName>
        <fullName evidence="3 9">Guanylate kinase</fullName>
        <ecNumber evidence="2 9">2.7.4.8</ecNumber>
    </recommendedName>
    <alternativeName>
        <fullName evidence="8 9">GMP kinase</fullName>
    </alternativeName>
</protein>
<dbReference type="InterPro" id="IPR008145">
    <property type="entry name" value="GK/Ca_channel_bsu"/>
</dbReference>
<dbReference type="RefSeq" id="WP_378168029.1">
    <property type="nucleotide sequence ID" value="NZ_JBHSBU010000001.1"/>
</dbReference>
<dbReference type="EMBL" id="JBHSBU010000001">
    <property type="protein sequence ID" value="MFC4160153.1"/>
    <property type="molecule type" value="Genomic_DNA"/>
</dbReference>
<name>A0ABV8MPM8_9NEIS</name>
<dbReference type="GO" id="GO:0004385">
    <property type="term" value="F:GMP kinase activity"/>
    <property type="evidence" value="ECO:0007669"/>
    <property type="project" value="UniProtKB-EC"/>
</dbReference>
<dbReference type="Gene3D" id="3.40.50.300">
    <property type="entry name" value="P-loop containing nucleotide triphosphate hydrolases"/>
    <property type="match status" value="1"/>
</dbReference>
<evidence type="ECO:0000259" key="10">
    <source>
        <dbReference type="PROSITE" id="PS50052"/>
    </source>
</evidence>
<dbReference type="Gene3D" id="3.30.63.10">
    <property type="entry name" value="Guanylate Kinase phosphate binding domain"/>
    <property type="match status" value="1"/>
</dbReference>
<dbReference type="EC" id="2.7.4.8" evidence="2 9"/>
<keyword evidence="6 9" id="KW-0418">Kinase</keyword>
<dbReference type="InterPro" id="IPR008144">
    <property type="entry name" value="Guanylate_kin-like_dom"/>
</dbReference>
<dbReference type="NCBIfam" id="TIGR03263">
    <property type="entry name" value="guanyl_kin"/>
    <property type="match status" value="1"/>
</dbReference>
<proteinExistence type="inferred from homology"/>
<evidence type="ECO:0000256" key="6">
    <source>
        <dbReference type="ARBA" id="ARBA00022777"/>
    </source>
</evidence>
<sequence length="207" mass="23084">MPMSKGNIFVVVAPSGAGKTTLVLALLAAEPQVQLSVSYTTRAPREGEVEGRDYHFVSRDAFLAMINHGDFLEHAEVHGNFYGTSQSWINDALATGRDILLEIDWQGAQQVRRHFPEAIGIFILPPSAEVLEQRLRGRGKDSEEAIARRLKNAREEISHIDEADYVIVNEHIDEAVRDIIGIVRAERLRLTRQSVRHGDLIAQLKGA</sequence>
<dbReference type="CDD" id="cd00071">
    <property type="entry name" value="GMPK"/>
    <property type="match status" value="1"/>
</dbReference>
<dbReference type="Proteomes" id="UP001595791">
    <property type="component" value="Unassembled WGS sequence"/>
</dbReference>
<dbReference type="PROSITE" id="PS50052">
    <property type="entry name" value="GUANYLATE_KINASE_2"/>
    <property type="match status" value="1"/>
</dbReference>
<dbReference type="PANTHER" id="PTHR23117:SF13">
    <property type="entry name" value="GUANYLATE KINASE"/>
    <property type="match status" value="1"/>
</dbReference>
<evidence type="ECO:0000256" key="8">
    <source>
        <dbReference type="ARBA" id="ARBA00030128"/>
    </source>
</evidence>
<evidence type="ECO:0000256" key="2">
    <source>
        <dbReference type="ARBA" id="ARBA00012961"/>
    </source>
</evidence>
<evidence type="ECO:0000256" key="7">
    <source>
        <dbReference type="ARBA" id="ARBA00022840"/>
    </source>
</evidence>
<reference evidence="12" key="1">
    <citation type="journal article" date="2019" name="Int. J. Syst. Evol. Microbiol.">
        <title>The Global Catalogue of Microorganisms (GCM) 10K type strain sequencing project: providing services to taxonomists for standard genome sequencing and annotation.</title>
        <authorList>
            <consortium name="The Broad Institute Genomics Platform"/>
            <consortium name="The Broad Institute Genome Sequencing Center for Infectious Disease"/>
            <person name="Wu L."/>
            <person name="Ma J."/>
        </authorList>
    </citation>
    <scope>NUCLEOTIDE SEQUENCE [LARGE SCALE GENOMIC DNA]</scope>
    <source>
        <strain evidence="12">LMG 29894</strain>
    </source>
</reference>
<keyword evidence="12" id="KW-1185">Reference proteome</keyword>
<comment type="catalytic activity">
    <reaction evidence="9">
        <text>GMP + ATP = GDP + ADP</text>
        <dbReference type="Rhea" id="RHEA:20780"/>
        <dbReference type="ChEBI" id="CHEBI:30616"/>
        <dbReference type="ChEBI" id="CHEBI:58115"/>
        <dbReference type="ChEBI" id="CHEBI:58189"/>
        <dbReference type="ChEBI" id="CHEBI:456216"/>
        <dbReference type="EC" id="2.7.4.8"/>
    </reaction>
</comment>
<dbReference type="SMART" id="SM00072">
    <property type="entry name" value="GuKc"/>
    <property type="match status" value="1"/>
</dbReference>
<dbReference type="PROSITE" id="PS00856">
    <property type="entry name" value="GUANYLATE_KINASE_1"/>
    <property type="match status" value="1"/>
</dbReference>
<comment type="caution">
    <text evidence="11">The sequence shown here is derived from an EMBL/GenBank/DDBJ whole genome shotgun (WGS) entry which is preliminary data.</text>
</comment>
<evidence type="ECO:0000256" key="9">
    <source>
        <dbReference type="HAMAP-Rule" id="MF_00328"/>
    </source>
</evidence>
<evidence type="ECO:0000256" key="3">
    <source>
        <dbReference type="ARBA" id="ARBA00016296"/>
    </source>
</evidence>
<dbReference type="InterPro" id="IPR020590">
    <property type="entry name" value="Guanylate_kinase_CS"/>
</dbReference>
<keyword evidence="5 9" id="KW-0547">Nucleotide-binding</keyword>
<evidence type="ECO:0000313" key="12">
    <source>
        <dbReference type="Proteomes" id="UP001595791"/>
    </source>
</evidence>
<keyword evidence="4 9" id="KW-0808">Transferase</keyword>
<dbReference type="HAMAP" id="MF_00328">
    <property type="entry name" value="Guanylate_kinase"/>
    <property type="match status" value="1"/>
</dbReference>
<accession>A0ABV8MPM8</accession>
<dbReference type="InterPro" id="IPR017665">
    <property type="entry name" value="Guanylate_kinase"/>
</dbReference>
<organism evidence="11 12">
    <name type="scientific">Chitinimonas lacunae</name>
    <dbReference type="NCBI Taxonomy" id="1963018"/>
    <lineage>
        <taxon>Bacteria</taxon>
        <taxon>Pseudomonadati</taxon>
        <taxon>Pseudomonadota</taxon>
        <taxon>Betaproteobacteria</taxon>
        <taxon>Neisseriales</taxon>
        <taxon>Chitinibacteraceae</taxon>
        <taxon>Chitinimonas</taxon>
    </lineage>
</organism>
<dbReference type="PANTHER" id="PTHR23117">
    <property type="entry name" value="GUANYLATE KINASE-RELATED"/>
    <property type="match status" value="1"/>
</dbReference>
<comment type="subcellular location">
    <subcellularLocation>
        <location evidence="9">Cytoplasm</location>
    </subcellularLocation>
</comment>
<keyword evidence="7 9" id="KW-0067">ATP-binding</keyword>
<dbReference type="SUPFAM" id="SSF52540">
    <property type="entry name" value="P-loop containing nucleoside triphosphate hydrolases"/>
    <property type="match status" value="1"/>
</dbReference>
<evidence type="ECO:0000256" key="1">
    <source>
        <dbReference type="ARBA" id="ARBA00005790"/>
    </source>
</evidence>
<comment type="function">
    <text evidence="9">Essential for recycling GMP and indirectly, cGMP.</text>
</comment>
<dbReference type="Pfam" id="PF00625">
    <property type="entry name" value="Guanylate_kin"/>
    <property type="match status" value="1"/>
</dbReference>
<evidence type="ECO:0000256" key="5">
    <source>
        <dbReference type="ARBA" id="ARBA00022741"/>
    </source>
</evidence>
<evidence type="ECO:0000256" key="4">
    <source>
        <dbReference type="ARBA" id="ARBA00022679"/>
    </source>
</evidence>
<dbReference type="InterPro" id="IPR027417">
    <property type="entry name" value="P-loop_NTPase"/>
</dbReference>
<keyword evidence="9" id="KW-0963">Cytoplasm</keyword>
<feature type="binding site" evidence="9">
    <location>
        <begin position="13"/>
        <end position="20"/>
    </location>
    <ligand>
        <name>ATP</name>
        <dbReference type="ChEBI" id="CHEBI:30616"/>
    </ligand>
</feature>
<comment type="similarity">
    <text evidence="1 9">Belongs to the guanylate kinase family.</text>
</comment>